<protein>
    <submittedName>
        <fullName evidence="2">Uncharacterized protein</fullName>
    </submittedName>
</protein>
<feature type="transmembrane region" description="Helical" evidence="1">
    <location>
        <begin position="55"/>
        <end position="79"/>
    </location>
</feature>
<evidence type="ECO:0000256" key="1">
    <source>
        <dbReference type="SAM" id="Phobius"/>
    </source>
</evidence>
<name>A0A931D5Q2_9MICC</name>
<evidence type="ECO:0000313" key="3">
    <source>
        <dbReference type="Proteomes" id="UP000625033"/>
    </source>
</evidence>
<dbReference type="EMBL" id="JADOTZ010000001">
    <property type="protein sequence ID" value="MBG6084190.1"/>
    <property type="molecule type" value="Genomic_DNA"/>
</dbReference>
<keyword evidence="1" id="KW-0812">Transmembrane</keyword>
<accession>A0A931D5Q2</accession>
<reference evidence="2" key="1">
    <citation type="submission" date="2020-11" db="EMBL/GenBank/DDBJ databases">
        <title>Sequencing the genomes of 1000 actinobacteria strains.</title>
        <authorList>
            <person name="Klenk H.-P."/>
        </authorList>
    </citation>
    <scope>NUCLEOTIDE SEQUENCE</scope>
    <source>
        <strain evidence="2">DSM 26152</strain>
    </source>
</reference>
<dbReference type="AlphaFoldDB" id="A0A931D5Q2"/>
<gene>
    <name evidence="2" type="ORF">IW252_000957</name>
</gene>
<sequence length="105" mass="11043">MDSPETPPAPDSIDVEVRRSPKFWPFLGAGAFVGVLVALISAYTGEPSTEFTRGAVAGFLLVIFGVIGVAVGAVAYLIADKVASKKARRTRAELIDDDTHHASDA</sequence>
<keyword evidence="1" id="KW-0472">Membrane</keyword>
<proteinExistence type="predicted"/>
<dbReference type="RefSeq" id="WP_196835533.1">
    <property type="nucleotide sequence ID" value="NZ_JADOTZ010000001.1"/>
</dbReference>
<keyword evidence="1" id="KW-1133">Transmembrane helix</keyword>
<evidence type="ECO:0000313" key="2">
    <source>
        <dbReference type="EMBL" id="MBG6084190.1"/>
    </source>
</evidence>
<comment type="caution">
    <text evidence="2">The sequence shown here is derived from an EMBL/GenBank/DDBJ whole genome shotgun (WGS) entry which is preliminary data.</text>
</comment>
<organism evidence="2 3">
    <name type="scientific">Zhihengliuella flava</name>
    <dbReference type="NCBI Taxonomy" id="1285193"/>
    <lineage>
        <taxon>Bacteria</taxon>
        <taxon>Bacillati</taxon>
        <taxon>Actinomycetota</taxon>
        <taxon>Actinomycetes</taxon>
        <taxon>Micrococcales</taxon>
        <taxon>Micrococcaceae</taxon>
        <taxon>Zhihengliuella</taxon>
    </lineage>
</organism>
<feature type="transmembrane region" description="Helical" evidence="1">
    <location>
        <begin position="23"/>
        <end position="43"/>
    </location>
</feature>
<dbReference type="Proteomes" id="UP000625033">
    <property type="component" value="Unassembled WGS sequence"/>
</dbReference>
<keyword evidence="3" id="KW-1185">Reference proteome</keyword>